<evidence type="ECO:0000256" key="1">
    <source>
        <dbReference type="PROSITE-ProRule" id="PRU01076"/>
    </source>
</evidence>
<dbReference type="AlphaFoldDB" id="A0A8D3X551"/>
<dbReference type="InterPro" id="IPR037914">
    <property type="entry name" value="SpoVT-AbrB_sf"/>
</dbReference>
<evidence type="ECO:0000313" key="3">
    <source>
        <dbReference type="EMBL" id="AEN91932.1"/>
    </source>
</evidence>
<dbReference type="SUPFAM" id="SSF89447">
    <property type="entry name" value="AbrB/MazE/MraZ-like"/>
    <property type="match status" value="1"/>
</dbReference>
<accession>A0A8D3X551</accession>
<dbReference type="Proteomes" id="UP000001283">
    <property type="component" value="Chromosome"/>
</dbReference>
<dbReference type="Gene3D" id="2.10.260.10">
    <property type="match status" value="1"/>
</dbReference>
<dbReference type="RefSeq" id="WP_014462011.1">
    <property type="nucleotide sequence ID" value="NC_017138.1"/>
</dbReference>
<dbReference type="GO" id="GO:0003677">
    <property type="term" value="F:DNA binding"/>
    <property type="evidence" value="ECO:0007669"/>
    <property type="project" value="UniProtKB-UniRule"/>
</dbReference>
<dbReference type="Pfam" id="PF04014">
    <property type="entry name" value="MazE_antitoxin"/>
    <property type="match status" value="1"/>
</dbReference>
<proteinExistence type="predicted"/>
<organism evidence="3 4">
    <name type="scientific">Priestia megaterium (strain WSH-002)</name>
    <name type="common">Bacillus megaterium</name>
    <dbReference type="NCBI Taxonomy" id="1006007"/>
    <lineage>
        <taxon>Bacteria</taxon>
        <taxon>Bacillati</taxon>
        <taxon>Bacillota</taxon>
        <taxon>Bacilli</taxon>
        <taxon>Bacillales</taxon>
        <taxon>Bacillaceae</taxon>
        <taxon>Priestia</taxon>
    </lineage>
</organism>
<name>A0A8D3X551_PRIMW</name>
<dbReference type="PROSITE" id="PS51740">
    <property type="entry name" value="SPOVT_ABRB"/>
    <property type="match status" value="1"/>
</dbReference>
<reference evidence="3 4" key="1">
    <citation type="journal article" date="2011" name="J. Bacteriol.">
        <title>Complete genome sequence of the industrial strain Bacillus megaterium WSH-002.</title>
        <authorList>
            <person name="Liu L."/>
            <person name="Li Y."/>
            <person name="Zhang J."/>
            <person name="Zou W."/>
            <person name="Zhou Z."/>
            <person name="Liu J."/>
            <person name="Li X."/>
            <person name="Wang L."/>
            <person name="Chen J."/>
        </authorList>
    </citation>
    <scope>NUCLEOTIDE SEQUENCE [LARGE SCALE GENOMIC DNA]</scope>
    <source>
        <strain evidence="3 4">WSH-002</strain>
    </source>
</reference>
<dbReference type="KEGG" id="bmh:BMWSH_5054"/>
<feature type="domain" description="SpoVT-AbrB" evidence="2">
    <location>
        <begin position="4"/>
        <end position="50"/>
    </location>
</feature>
<gene>
    <name evidence="3" type="ORF">BMWSH_5054</name>
</gene>
<evidence type="ECO:0000259" key="2">
    <source>
        <dbReference type="PROSITE" id="PS51740"/>
    </source>
</evidence>
<sequence>MQKVQVKNWGNSQAIRIPKNILEALNLDVDSLLEITVDEENKSIVLKMDDGLTPYQKLMLKGSKTKERKQIVWDRLEEEEGFYS</sequence>
<protein>
    <recommendedName>
        <fullName evidence="2">SpoVT-AbrB domain-containing protein</fullName>
    </recommendedName>
</protein>
<dbReference type="EMBL" id="CP003017">
    <property type="protein sequence ID" value="AEN91932.1"/>
    <property type="molecule type" value="Genomic_DNA"/>
</dbReference>
<dbReference type="InterPro" id="IPR007159">
    <property type="entry name" value="SpoVT-AbrB_dom"/>
</dbReference>
<keyword evidence="1" id="KW-0238">DNA-binding</keyword>
<dbReference type="SMART" id="SM00966">
    <property type="entry name" value="SpoVT_AbrB"/>
    <property type="match status" value="1"/>
</dbReference>
<evidence type="ECO:0000313" key="4">
    <source>
        <dbReference type="Proteomes" id="UP000001283"/>
    </source>
</evidence>